<proteinExistence type="inferred from homology"/>
<dbReference type="Pfam" id="PF03466">
    <property type="entry name" value="LysR_substrate"/>
    <property type="match status" value="1"/>
</dbReference>
<dbReference type="PATRIC" id="fig|864069.3.peg.3058"/>
<reference evidence="6 7" key="1">
    <citation type="submission" date="2012-02" db="EMBL/GenBank/DDBJ databases">
        <title>Improved High-Quality Draft sequence of Microvirga sp. WSM3557.</title>
        <authorList>
            <consortium name="US DOE Joint Genome Institute"/>
            <person name="Lucas S."/>
            <person name="Han J."/>
            <person name="Lapidus A."/>
            <person name="Cheng J.-F."/>
            <person name="Goodwin L."/>
            <person name="Pitluck S."/>
            <person name="Peters L."/>
            <person name="Zhang X."/>
            <person name="Detter J.C."/>
            <person name="Han C."/>
            <person name="Tapia R."/>
            <person name="Land M."/>
            <person name="Hauser L."/>
            <person name="Kyrpides N."/>
            <person name="Ivanova N."/>
            <person name="Pagani I."/>
            <person name="Brau L."/>
            <person name="Yates R."/>
            <person name="O'Hara G."/>
            <person name="Rui T."/>
            <person name="Howieson J."/>
            <person name="Reeve W."/>
            <person name="Woyke T."/>
        </authorList>
    </citation>
    <scope>NUCLEOTIDE SEQUENCE [LARGE SCALE GENOMIC DNA]</scope>
    <source>
        <strain evidence="6 7">WSM3557</strain>
    </source>
</reference>
<organism evidence="6 7">
    <name type="scientific">Microvirga lotononidis</name>
    <dbReference type="NCBI Taxonomy" id="864069"/>
    <lineage>
        <taxon>Bacteria</taxon>
        <taxon>Pseudomonadati</taxon>
        <taxon>Pseudomonadota</taxon>
        <taxon>Alphaproteobacteria</taxon>
        <taxon>Hyphomicrobiales</taxon>
        <taxon>Methylobacteriaceae</taxon>
        <taxon>Microvirga</taxon>
    </lineage>
</organism>
<dbReference type="eggNOG" id="COG0583">
    <property type="taxonomic scope" value="Bacteria"/>
</dbReference>
<evidence type="ECO:0000313" key="7">
    <source>
        <dbReference type="Proteomes" id="UP000003947"/>
    </source>
</evidence>
<dbReference type="GO" id="GO:0006351">
    <property type="term" value="P:DNA-templated transcription"/>
    <property type="evidence" value="ECO:0007669"/>
    <property type="project" value="TreeGrafter"/>
</dbReference>
<dbReference type="Gene3D" id="1.10.10.10">
    <property type="entry name" value="Winged helix-like DNA-binding domain superfamily/Winged helix DNA-binding domain"/>
    <property type="match status" value="1"/>
</dbReference>
<evidence type="ECO:0000256" key="3">
    <source>
        <dbReference type="ARBA" id="ARBA00023125"/>
    </source>
</evidence>
<dbReference type="InterPro" id="IPR036390">
    <property type="entry name" value="WH_DNA-bd_sf"/>
</dbReference>
<dbReference type="GO" id="GO:0043565">
    <property type="term" value="F:sequence-specific DNA binding"/>
    <property type="evidence" value="ECO:0007669"/>
    <property type="project" value="TreeGrafter"/>
</dbReference>
<name>I4YQN6_9HYPH</name>
<dbReference type="GO" id="GO:0003700">
    <property type="term" value="F:DNA-binding transcription factor activity"/>
    <property type="evidence" value="ECO:0007669"/>
    <property type="project" value="InterPro"/>
</dbReference>
<keyword evidence="7" id="KW-1185">Reference proteome</keyword>
<dbReference type="OrthoDB" id="7840053at2"/>
<sequence length="304" mass="33113" precursor="true">MQNLNRFHLNGLRALEAAGRLGSLRAAAGELGVTIGAVSQQVLKAEEQFGRPVFERHPKGLRPTPFGEEVLRYLSAGFAEISAGLALGDRRREGVLTVSVAPVFASKWLVWRLQRFRDLHPNIRIRIDADVALVDPNASDVDVCIRVGRGNWPNVRAEQLLDQLVFPVCSPVLAERLRHPRDLAHVPIIREPTPMFGWDAWLGPNGLDETILGDGPVFSDASLCLDAAVAGQGVFLGWETLACDAIAMGRLSAPFPDRYATGIAYWFVTSLSAPPTRAVRAFRDWLKGELASRAAPEAGLVSAP</sequence>
<dbReference type="InterPro" id="IPR000847">
    <property type="entry name" value="LysR_HTH_N"/>
</dbReference>
<protein>
    <submittedName>
        <fullName evidence="6">Transcriptional regulator</fullName>
    </submittedName>
</protein>
<dbReference type="SUPFAM" id="SSF53850">
    <property type="entry name" value="Periplasmic binding protein-like II"/>
    <property type="match status" value="1"/>
</dbReference>
<keyword evidence="4" id="KW-0804">Transcription</keyword>
<dbReference type="Gene3D" id="3.40.190.10">
    <property type="entry name" value="Periplasmic binding protein-like II"/>
    <property type="match status" value="2"/>
</dbReference>
<dbReference type="Pfam" id="PF00126">
    <property type="entry name" value="HTH_1"/>
    <property type="match status" value="1"/>
</dbReference>
<dbReference type="CDD" id="cd08432">
    <property type="entry name" value="PBP2_GcdR_TrpI_HvrB_AmpR_like"/>
    <property type="match status" value="1"/>
</dbReference>
<feature type="domain" description="HTH lysR-type" evidence="5">
    <location>
        <begin position="7"/>
        <end position="64"/>
    </location>
</feature>
<dbReference type="PANTHER" id="PTHR30537:SF26">
    <property type="entry name" value="GLYCINE CLEAVAGE SYSTEM TRANSCRIPTIONAL ACTIVATOR"/>
    <property type="match status" value="1"/>
</dbReference>
<dbReference type="RefSeq" id="WP_009492099.1">
    <property type="nucleotide sequence ID" value="NZ_CP141049.1"/>
</dbReference>
<evidence type="ECO:0000313" key="6">
    <source>
        <dbReference type="EMBL" id="EIM26278.1"/>
    </source>
</evidence>
<dbReference type="SUPFAM" id="SSF46785">
    <property type="entry name" value="Winged helix' DNA-binding domain"/>
    <property type="match status" value="1"/>
</dbReference>
<evidence type="ECO:0000256" key="2">
    <source>
        <dbReference type="ARBA" id="ARBA00023015"/>
    </source>
</evidence>
<evidence type="ECO:0000259" key="5">
    <source>
        <dbReference type="PROSITE" id="PS50931"/>
    </source>
</evidence>
<keyword evidence="2" id="KW-0805">Transcription regulation</keyword>
<dbReference type="AlphaFoldDB" id="I4YQN6"/>
<dbReference type="InterPro" id="IPR036388">
    <property type="entry name" value="WH-like_DNA-bd_sf"/>
</dbReference>
<dbReference type="InterPro" id="IPR058163">
    <property type="entry name" value="LysR-type_TF_proteobact-type"/>
</dbReference>
<evidence type="ECO:0000256" key="4">
    <source>
        <dbReference type="ARBA" id="ARBA00023163"/>
    </source>
</evidence>
<dbReference type="InterPro" id="IPR005119">
    <property type="entry name" value="LysR_subst-bd"/>
</dbReference>
<dbReference type="Proteomes" id="UP000003947">
    <property type="component" value="Unassembled WGS sequence"/>
</dbReference>
<accession>I4YQN6</accession>
<evidence type="ECO:0000256" key="1">
    <source>
        <dbReference type="ARBA" id="ARBA00009437"/>
    </source>
</evidence>
<keyword evidence="3" id="KW-0238">DNA-binding</keyword>
<dbReference type="EMBL" id="JH660645">
    <property type="protein sequence ID" value="EIM26278.1"/>
    <property type="molecule type" value="Genomic_DNA"/>
</dbReference>
<comment type="similarity">
    <text evidence="1">Belongs to the LysR transcriptional regulatory family.</text>
</comment>
<gene>
    <name evidence="6" type="ORF">MicloDRAFT_00028270</name>
</gene>
<dbReference type="PROSITE" id="PS50931">
    <property type="entry name" value="HTH_LYSR"/>
    <property type="match status" value="1"/>
</dbReference>
<dbReference type="PANTHER" id="PTHR30537">
    <property type="entry name" value="HTH-TYPE TRANSCRIPTIONAL REGULATOR"/>
    <property type="match status" value="1"/>
</dbReference>
<dbReference type="STRING" id="864069.MicloDRAFT_00028270"/>
<dbReference type="HOGENOM" id="CLU_039613_37_1_5"/>